<dbReference type="SUPFAM" id="SSF141868">
    <property type="entry name" value="EAL domain-like"/>
    <property type="match status" value="1"/>
</dbReference>
<dbReference type="Gene3D" id="3.20.20.450">
    <property type="entry name" value="EAL domain"/>
    <property type="match status" value="1"/>
</dbReference>
<name>A0A1D8K5H8_9GAMM</name>
<gene>
    <name evidence="2" type="ORF">BJI67_03240</name>
</gene>
<dbReference type="InterPro" id="IPR035919">
    <property type="entry name" value="EAL_sf"/>
</dbReference>
<dbReference type="PANTHER" id="PTHR33121">
    <property type="entry name" value="CYCLIC DI-GMP PHOSPHODIESTERASE PDEF"/>
    <property type="match status" value="1"/>
</dbReference>
<dbReference type="PROSITE" id="PS50883">
    <property type="entry name" value="EAL"/>
    <property type="match status" value="1"/>
</dbReference>
<sequence>MTASNKLELIAGSLTAQRLRDALRDDELRLVYQPKVNMRSGRVVGAEALQRWQHPEHGVIPPYLFLPLAERDDLIVEVGTWVLRAALRELAHWRELGIDLTVSVNIAPRQLLHPGFLTTL</sequence>
<evidence type="ECO:0000259" key="1">
    <source>
        <dbReference type="PROSITE" id="PS50883"/>
    </source>
</evidence>
<dbReference type="Pfam" id="PF00563">
    <property type="entry name" value="EAL"/>
    <property type="match status" value="1"/>
</dbReference>
<dbReference type="EMBL" id="CP017448">
    <property type="protein sequence ID" value="AOV16216.1"/>
    <property type="molecule type" value="Genomic_DNA"/>
</dbReference>
<keyword evidence="3" id="KW-1185">Reference proteome</keyword>
<feature type="domain" description="EAL" evidence="1">
    <location>
        <begin position="12"/>
        <end position="120"/>
    </location>
</feature>
<evidence type="ECO:0000313" key="3">
    <source>
        <dbReference type="Proteomes" id="UP000095342"/>
    </source>
</evidence>
<reference evidence="2 3" key="1">
    <citation type="submission" date="2016-09" db="EMBL/GenBank/DDBJ databases">
        <title>Acidihalobacter prosperus V6 (DSM14174).</title>
        <authorList>
            <person name="Khaleque H.N."/>
            <person name="Ramsay J.P."/>
            <person name="Murphy R.J.T."/>
            <person name="Kaksonen A.H."/>
            <person name="Boxall N.J."/>
            <person name="Watkin E.L.J."/>
        </authorList>
    </citation>
    <scope>NUCLEOTIDE SEQUENCE [LARGE SCALE GENOMIC DNA]</scope>
    <source>
        <strain evidence="2 3">V6</strain>
    </source>
</reference>
<dbReference type="SMART" id="SM00052">
    <property type="entry name" value="EAL"/>
    <property type="match status" value="1"/>
</dbReference>
<dbReference type="GO" id="GO:0071111">
    <property type="term" value="F:cyclic-guanylate-specific phosphodiesterase activity"/>
    <property type="evidence" value="ECO:0007669"/>
    <property type="project" value="InterPro"/>
</dbReference>
<evidence type="ECO:0000313" key="2">
    <source>
        <dbReference type="EMBL" id="AOV16216.1"/>
    </source>
</evidence>
<dbReference type="CDD" id="cd01948">
    <property type="entry name" value="EAL"/>
    <property type="match status" value="1"/>
</dbReference>
<dbReference type="AlphaFoldDB" id="A0A1D8K5H8"/>
<dbReference type="KEGG" id="aaeo:BJI67_03240"/>
<protein>
    <recommendedName>
        <fullName evidence="1">EAL domain-containing protein</fullName>
    </recommendedName>
</protein>
<dbReference type="InterPro" id="IPR001633">
    <property type="entry name" value="EAL_dom"/>
</dbReference>
<dbReference type="InterPro" id="IPR050706">
    <property type="entry name" value="Cyclic-di-GMP_PDE-like"/>
</dbReference>
<organism evidence="2 3">
    <name type="scientific">Acidihalobacter aeolianus</name>
    <dbReference type="NCBI Taxonomy" id="2792603"/>
    <lineage>
        <taxon>Bacteria</taxon>
        <taxon>Pseudomonadati</taxon>
        <taxon>Pseudomonadota</taxon>
        <taxon>Gammaproteobacteria</taxon>
        <taxon>Chromatiales</taxon>
        <taxon>Ectothiorhodospiraceae</taxon>
        <taxon>Acidihalobacter</taxon>
    </lineage>
</organism>
<dbReference type="PANTHER" id="PTHR33121:SF70">
    <property type="entry name" value="SIGNALING PROTEIN YKOW"/>
    <property type="match status" value="1"/>
</dbReference>
<proteinExistence type="predicted"/>
<dbReference type="Proteomes" id="UP000095342">
    <property type="component" value="Chromosome"/>
</dbReference>
<accession>A0A1D8K5H8</accession>